<evidence type="ECO:0000256" key="4">
    <source>
        <dbReference type="ARBA" id="ARBA00022525"/>
    </source>
</evidence>
<gene>
    <name evidence="9" type="ORF">O6P43_018027</name>
</gene>
<dbReference type="GO" id="GO:0005576">
    <property type="term" value="C:extracellular region"/>
    <property type="evidence" value="ECO:0007669"/>
    <property type="project" value="UniProtKB-SubCell"/>
</dbReference>
<keyword evidence="8" id="KW-0472">Membrane</keyword>
<dbReference type="InterPro" id="IPR039455">
    <property type="entry name" value="EPFL"/>
</dbReference>
<dbReference type="PANTHER" id="PTHR33109">
    <property type="entry name" value="EPIDERMAL PATTERNING FACTOR-LIKE PROTEIN 4"/>
    <property type="match status" value="1"/>
</dbReference>
<dbReference type="KEGG" id="qsa:O6P43_018027"/>
<keyword evidence="6" id="KW-1015">Disulfide bond</keyword>
<keyword evidence="8" id="KW-1133">Transmembrane helix</keyword>
<comment type="caution">
    <text evidence="9">The sequence shown here is derived from an EMBL/GenBank/DDBJ whole genome shotgun (WGS) entry which is preliminary data.</text>
</comment>
<evidence type="ECO:0000256" key="1">
    <source>
        <dbReference type="ARBA" id="ARBA00004613"/>
    </source>
</evidence>
<keyword evidence="5" id="KW-0732">Signal</keyword>
<dbReference type="AlphaFoldDB" id="A0AAD7LRG2"/>
<evidence type="ECO:0000313" key="10">
    <source>
        <dbReference type="Proteomes" id="UP001163823"/>
    </source>
</evidence>
<keyword evidence="10" id="KW-1185">Reference proteome</keyword>
<comment type="subcellular location">
    <subcellularLocation>
        <location evidence="1 7">Secreted</location>
    </subcellularLocation>
</comment>
<keyword evidence="3 7" id="KW-0217">Developmental protein</keyword>
<dbReference type="Pfam" id="PF17181">
    <property type="entry name" value="EPF"/>
    <property type="match status" value="1"/>
</dbReference>
<protein>
    <recommendedName>
        <fullName evidence="7">Epidermal patterning factor-like protein</fullName>
    </recommendedName>
</protein>
<evidence type="ECO:0000256" key="7">
    <source>
        <dbReference type="RuleBase" id="RU367102"/>
    </source>
</evidence>
<evidence type="ECO:0000313" key="9">
    <source>
        <dbReference type="EMBL" id="KAJ7962858.1"/>
    </source>
</evidence>
<accession>A0AAD7LRG2</accession>
<evidence type="ECO:0000256" key="8">
    <source>
        <dbReference type="SAM" id="Phobius"/>
    </source>
</evidence>
<evidence type="ECO:0000256" key="2">
    <source>
        <dbReference type="ARBA" id="ARBA00008127"/>
    </source>
</evidence>
<name>A0AAD7LRG2_QUISA</name>
<evidence type="ECO:0000256" key="6">
    <source>
        <dbReference type="ARBA" id="ARBA00023157"/>
    </source>
</evidence>
<keyword evidence="4 7" id="KW-0964">Secreted</keyword>
<feature type="transmembrane region" description="Helical" evidence="8">
    <location>
        <begin position="6"/>
        <end position="28"/>
    </location>
</feature>
<evidence type="ECO:0000256" key="3">
    <source>
        <dbReference type="ARBA" id="ARBA00022473"/>
    </source>
</evidence>
<sequence>MAPSTRTYSLHGLIVSITVAFIFLLTFLPSKSDGSLLIVNSTMSLEESKMVLGSKPPACVNKCLNCRPCITTLVIPTHQRKGFIASTSHEEDDNYYLLSWKCRCGNKLFQP</sequence>
<comment type="function">
    <text evidence="7">Controls stomatal patterning.</text>
</comment>
<dbReference type="Proteomes" id="UP001163823">
    <property type="component" value="Chromosome 7"/>
</dbReference>
<dbReference type="PANTHER" id="PTHR33109:SF60">
    <property type="entry name" value="EPIDERMAL PATTERNING FACTOR-LIKE PROTEIN 8"/>
    <property type="match status" value="1"/>
</dbReference>
<dbReference type="GO" id="GO:0010052">
    <property type="term" value="P:guard cell differentiation"/>
    <property type="evidence" value="ECO:0007669"/>
    <property type="project" value="UniProtKB-UniRule"/>
</dbReference>
<reference evidence="9" key="1">
    <citation type="journal article" date="2023" name="Science">
        <title>Elucidation of the pathway for biosynthesis of saponin adjuvants from the soapbark tree.</title>
        <authorList>
            <person name="Reed J."/>
            <person name="Orme A."/>
            <person name="El-Demerdash A."/>
            <person name="Owen C."/>
            <person name="Martin L.B.B."/>
            <person name="Misra R.C."/>
            <person name="Kikuchi S."/>
            <person name="Rejzek M."/>
            <person name="Martin A.C."/>
            <person name="Harkess A."/>
            <person name="Leebens-Mack J."/>
            <person name="Louveau T."/>
            <person name="Stephenson M.J."/>
            <person name="Osbourn A."/>
        </authorList>
    </citation>
    <scope>NUCLEOTIDE SEQUENCE</scope>
    <source>
        <strain evidence="9">S10</strain>
    </source>
</reference>
<comment type="similarity">
    <text evidence="2 7">Belongs to the plant cysteine rich small secretory peptide family. Epidermal patterning factor subfamily.</text>
</comment>
<dbReference type="EMBL" id="JARAOO010000007">
    <property type="protein sequence ID" value="KAJ7962858.1"/>
    <property type="molecule type" value="Genomic_DNA"/>
</dbReference>
<evidence type="ECO:0000256" key="5">
    <source>
        <dbReference type="ARBA" id="ARBA00022729"/>
    </source>
</evidence>
<keyword evidence="8" id="KW-0812">Transmembrane</keyword>
<organism evidence="9 10">
    <name type="scientific">Quillaja saponaria</name>
    <name type="common">Soap bark tree</name>
    <dbReference type="NCBI Taxonomy" id="32244"/>
    <lineage>
        <taxon>Eukaryota</taxon>
        <taxon>Viridiplantae</taxon>
        <taxon>Streptophyta</taxon>
        <taxon>Embryophyta</taxon>
        <taxon>Tracheophyta</taxon>
        <taxon>Spermatophyta</taxon>
        <taxon>Magnoliopsida</taxon>
        <taxon>eudicotyledons</taxon>
        <taxon>Gunneridae</taxon>
        <taxon>Pentapetalae</taxon>
        <taxon>rosids</taxon>
        <taxon>fabids</taxon>
        <taxon>Fabales</taxon>
        <taxon>Quillajaceae</taxon>
        <taxon>Quillaja</taxon>
    </lineage>
</organism>
<proteinExistence type="inferred from homology"/>